<comment type="caution">
    <text evidence="1">The sequence shown here is derived from an EMBL/GenBank/DDBJ whole genome shotgun (WGS) entry which is preliminary data.</text>
</comment>
<organism evidence="1 2">
    <name type="scientific">Cytobacillus solani</name>
    <dbReference type="NCBI Taxonomy" id="1637975"/>
    <lineage>
        <taxon>Bacteria</taxon>
        <taxon>Bacillati</taxon>
        <taxon>Bacillota</taxon>
        <taxon>Bacilli</taxon>
        <taxon>Bacillales</taxon>
        <taxon>Bacillaceae</taxon>
        <taxon>Cytobacillus</taxon>
    </lineage>
</organism>
<dbReference type="Proteomes" id="UP000050996">
    <property type="component" value="Unassembled WGS sequence"/>
</dbReference>
<dbReference type="RefSeq" id="WP_053476193.1">
    <property type="nucleotide sequence ID" value="NZ_CP041305.1"/>
</dbReference>
<protein>
    <submittedName>
        <fullName evidence="1">Uncharacterized protein</fullName>
    </submittedName>
</protein>
<dbReference type="EMBL" id="LJIX01000006">
    <property type="protein sequence ID" value="KQL19658.1"/>
    <property type="molecule type" value="Genomic_DNA"/>
</dbReference>
<reference evidence="1 2" key="1">
    <citation type="submission" date="2015-09" db="EMBL/GenBank/DDBJ databases">
        <title>Genome sequencing project for genomic taxonomy and phylogenomics of Bacillus-like bacteria.</title>
        <authorList>
            <person name="Liu B."/>
            <person name="Wang J."/>
            <person name="Zhu Y."/>
            <person name="Liu G."/>
            <person name="Chen Q."/>
            <person name="Chen Z."/>
            <person name="Lan J."/>
            <person name="Che J."/>
            <person name="Ge C."/>
            <person name="Shi H."/>
            <person name="Pan Z."/>
            <person name="Liu X."/>
        </authorList>
    </citation>
    <scope>NUCLEOTIDE SEQUENCE [LARGE SCALE GENOMIC DNA]</scope>
    <source>
        <strain evidence="1 2">FJAT-18043</strain>
    </source>
</reference>
<evidence type="ECO:0000313" key="1">
    <source>
        <dbReference type="EMBL" id="KQL19658.1"/>
    </source>
</evidence>
<gene>
    <name evidence="1" type="ORF">AN957_14505</name>
</gene>
<sequence>MKRMRYIRPTDYYDERISTIDEQLCHLIQKRKELSNNDPGFPPDECISKWAEKFDLYEDLLRSIFGTLKIDEEFKPRVEPTNFIKHVAILKAAEIDKHLYTLTFIRQFENASVVQLNVDWDGSNDSHEDIHHRHSFEMNIGEQYDCRFFGGGGSTGRYTHNFVVSPPIPDNPSGLTFNFVEYDSFFKDKPTGVEVKIYVE</sequence>
<dbReference type="PATRIC" id="fig|1637975.4.peg.2774"/>
<keyword evidence="2" id="KW-1185">Reference proteome</keyword>
<accession>A0A0Q3VH09</accession>
<dbReference type="STRING" id="1637975.AN957_14505"/>
<proteinExistence type="predicted"/>
<dbReference type="AlphaFoldDB" id="A0A0Q3VH09"/>
<evidence type="ECO:0000313" key="2">
    <source>
        <dbReference type="Proteomes" id="UP000050996"/>
    </source>
</evidence>
<name>A0A0Q3VH09_9BACI</name>